<dbReference type="Proteomes" id="UP000006875">
    <property type="component" value="Chromosome"/>
</dbReference>
<keyword evidence="4" id="KW-1185">Reference proteome</keyword>
<reference evidence="3 4" key="1">
    <citation type="journal article" date="2010" name="Stand. Genomic Sci.">
        <title>Complete genome sequence of Ilyobacter polytropus type strain (CuHbu1).</title>
        <authorList>
            <person name="Sikorski J."/>
            <person name="Chertkov O."/>
            <person name="Lapidus A."/>
            <person name="Nolan M."/>
            <person name="Lucas S."/>
            <person name="Del Rio T.G."/>
            <person name="Tice H."/>
            <person name="Cheng J.F."/>
            <person name="Tapia R."/>
            <person name="Han C."/>
            <person name="Goodwin L."/>
            <person name="Pitluck S."/>
            <person name="Liolios K."/>
            <person name="Ivanova N."/>
            <person name="Mavromatis K."/>
            <person name="Mikhailova N."/>
            <person name="Pati A."/>
            <person name="Chen A."/>
            <person name="Palaniappan K."/>
            <person name="Land M."/>
            <person name="Hauser L."/>
            <person name="Chang Y.J."/>
            <person name="Jeffries C.D."/>
            <person name="Brambilla E."/>
            <person name="Yasawong M."/>
            <person name="Rohde M."/>
            <person name="Pukall R."/>
            <person name="Spring S."/>
            <person name="Goker M."/>
            <person name="Woyke T."/>
            <person name="Bristow J."/>
            <person name="Eisen J.A."/>
            <person name="Markowitz V."/>
            <person name="Hugenholtz P."/>
            <person name="Kyrpides N.C."/>
            <person name="Klenk H.P."/>
        </authorList>
    </citation>
    <scope>NUCLEOTIDE SEQUENCE [LARGE SCALE GENOMIC DNA]</scope>
    <source>
        <strain evidence="4">ATCC 51220 / DSM 2926 / LMG 16218 / CuHBu1</strain>
    </source>
</reference>
<protein>
    <submittedName>
        <fullName evidence="3">Heat shock protein DnaJ domain protein</fullName>
    </submittedName>
</protein>
<evidence type="ECO:0000259" key="2">
    <source>
        <dbReference type="PROSITE" id="PS50076"/>
    </source>
</evidence>
<dbReference type="AlphaFoldDB" id="E3H8Q1"/>
<evidence type="ECO:0000313" key="3">
    <source>
        <dbReference type="EMBL" id="ADO83315.1"/>
    </source>
</evidence>
<dbReference type="HOGENOM" id="CLU_109754_0_0_0"/>
<dbReference type="EMBL" id="CP002281">
    <property type="protein sequence ID" value="ADO83315.1"/>
    <property type="molecule type" value="Genomic_DNA"/>
</dbReference>
<accession>E3H8Q1</accession>
<proteinExistence type="predicted"/>
<dbReference type="CDD" id="cd06257">
    <property type="entry name" value="DnaJ"/>
    <property type="match status" value="1"/>
</dbReference>
<dbReference type="PRINTS" id="PR00625">
    <property type="entry name" value="JDOMAIN"/>
</dbReference>
<dbReference type="Pfam" id="PF00226">
    <property type="entry name" value="DnaJ"/>
    <property type="match status" value="1"/>
</dbReference>
<gene>
    <name evidence="3" type="ordered locus">Ilyop_1536</name>
</gene>
<dbReference type="SUPFAM" id="SSF46565">
    <property type="entry name" value="Chaperone J-domain"/>
    <property type="match status" value="1"/>
</dbReference>
<dbReference type="PROSITE" id="PS50076">
    <property type="entry name" value="DNAJ_2"/>
    <property type="match status" value="1"/>
</dbReference>
<sequence length="178" mass="20680">MILLFMGLFIIFVLFLGPTNAFRALPFIVILWLLFSFFGFIIINFFPVILILLIISYFRNKNNPKSTGRTHYYHFGGNADFDEFFRRTGGQSGGHYQRTGNGYPGNNFGGFEDTTKYYNLLGINKGASQEEIKKAYREMARKHHPDRYATADDDVKEYHEKKFKEINEAYEKLTRGAL</sequence>
<dbReference type="STRING" id="572544.Ilyop_1536"/>
<dbReference type="PANTHER" id="PTHR24074">
    <property type="entry name" value="CO-CHAPERONE PROTEIN DJLA"/>
    <property type="match status" value="1"/>
</dbReference>
<dbReference type="SMART" id="SM00271">
    <property type="entry name" value="DnaJ"/>
    <property type="match status" value="1"/>
</dbReference>
<feature type="transmembrane region" description="Helical" evidence="1">
    <location>
        <begin position="31"/>
        <end position="55"/>
    </location>
</feature>
<dbReference type="Gene3D" id="1.10.287.110">
    <property type="entry name" value="DnaJ domain"/>
    <property type="match status" value="1"/>
</dbReference>
<dbReference type="InterPro" id="IPR036869">
    <property type="entry name" value="J_dom_sf"/>
</dbReference>
<keyword evidence="1" id="KW-0472">Membrane</keyword>
<dbReference type="InterPro" id="IPR050817">
    <property type="entry name" value="DjlA_DnaK_co-chaperone"/>
</dbReference>
<organism evidence="3 4">
    <name type="scientific">Ilyobacter polytropus (strain ATCC 51220 / DSM 2926 / LMG 16218 / CuHBu1)</name>
    <dbReference type="NCBI Taxonomy" id="572544"/>
    <lineage>
        <taxon>Bacteria</taxon>
        <taxon>Fusobacteriati</taxon>
        <taxon>Fusobacteriota</taxon>
        <taxon>Fusobacteriia</taxon>
        <taxon>Fusobacteriales</taxon>
        <taxon>Fusobacteriaceae</taxon>
        <taxon>Ilyobacter</taxon>
    </lineage>
</organism>
<dbReference type="InterPro" id="IPR001623">
    <property type="entry name" value="DnaJ_domain"/>
</dbReference>
<feature type="domain" description="J" evidence="2">
    <location>
        <begin position="116"/>
        <end position="178"/>
    </location>
</feature>
<dbReference type="KEGG" id="ipo:Ilyop_1536"/>
<name>E3H8Q1_ILYPC</name>
<keyword evidence="1" id="KW-0812">Transmembrane</keyword>
<keyword evidence="1" id="KW-1133">Transmembrane helix</keyword>
<evidence type="ECO:0000313" key="4">
    <source>
        <dbReference type="Proteomes" id="UP000006875"/>
    </source>
</evidence>
<evidence type="ECO:0000256" key="1">
    <source>
        <dbReference type="SAM" id="Phobius"/>
    </source>
</evidence>
<dbReference type="eggNOG" id="COG0484">
    <property type="taxonomic scope" value="Bacteria"/>
</dbReference>
<keyword evidence="3" id="KW-0346">Stress response</keyword>